<evidence type="ECO:0000256" key="2">
    <source>
        <dbReference type="SAM" id="Phobius"/>
    </source>
</evidence>
<dbReference type="Pfam" id="PF19516">
    <property type="entry name" value="DUF6049"/>
    <property type="match status" value="1"/>
</dbReference>
<dbReference type="InterPro" id="IPR046112">
    <property type="entry name" value="DUF6049"/>
</dbReference>
<dbReference type="EMBL" id="JBHLSV010000033">
    <property type="protein sequence ID" value="MFC0675933.1"/>
    <property type="molecule type" value="Genomic_DNA"/>
</dbReference>
<proteinExistence type="predicted"/>
<dbReference type="PROSITE" id="PS51318">
    <property type="entry name" value="TAT"/>
    <property type="match status" value="1"/>
</dbReference>
<feature type="region of interest" description="Disordered" evidence="1">
    <location>
        <begin position="268"/>
        <end position="303"/>
    </location>
</feature>
<feature type="compositionally biased region" description="Low complexity" evidence="1">
    <location>
        <begin position="278"/>
        <end position="298"/>
    </location>
</feature>
<gene>
    <name evidence="3" type="ORF">ACFFF6_18440</name>
</gene>
<feature type="transmembrane region" description="Helical" evidence="2">
    <location>
        <begin position="722"/>
        <end position="740"/>
    </location>
</feature>
<dbReference type="RefSeq" id="WP_376982975.1">
    <property type="nucleotide sequence ID" value="NZ_JBHLSV010000033.1"/>
</dbReference>
<organism evidence="3 4">
    <name type="scientific">Brachybacterium hainanense</name>
    <dbReference type="NCBI Taxonomy" id="1541174"/>
    <lineage>
        <taxon>Bacteria</taxon>
        <taxon>Bacillati</taxon>
        <taxon>Actinomycetota</taxon>
        <taxon>Actinomycetes</taxon>
        <taxon>Micrococcales</taxon>
        <taxon>Dermabacteraceae</taxon>
        <taxon>Brachybacterium</taxon>
    </lineage>
</organism>
<feature type="region of interest" description="Disordered" evidence="1">
    <location>
        <begin position="1"/>
        <end position="29"/>
    </location>
</feature>
<accession>A0ABV6RFY8</accession>
<evidence type="ECO:0000256" key="1">
    <source>
        <dbReference type="SAM" id="MobiDB-lite"/>
    </source>
</evidence>
<protein>
    <submittedName>
        <fullName evidence="3">DUF6049 family protein</fullName>
    </submittedName>
</protein>
<keyword evidence="4" id="KW-1185">Reference proteome</keyword>
<keyword evidence="2" id="KW-0812">Transmembrane</keyword>
<name>A0ABV6RFY8_9MICO</name>
<feature type="region of interest" description="Disordered" evidence="1">
    <location>
        <begin position="116"/>
        <end position="149"/>
    </location>
</feature>
<evidence type="ECO:0000313" key="3">
    <source>
        <dbReference type="EMBL" id="MFC0675933.1"/>
    </source>
</evidence>
<feature type="region of interest" description="Disordered" evidence="1">
    <location>
        <begin position="746"/>
        <end position="801"/>
    </location>
</feature>
<dbReference type="Proteomes" id="UP001589793">
    <property type="component" value="Unassembled WGS sequence"/>
</dbReference>
<keyword evidence="2" id="KW-1133">Transmembrane helix</keyword>
<keyword evidence="2" id="KW-0472">Membrane</keyword>
<comment type="caution">
    <text evidence="3">The sequence shown here is derived from an EMBL/GenBank/DDBJ whole genome shotgun (WGS) entry which is preliminary data.</text>
</comment>
<evidence type="ECO:0000313" key="4">
    <source>
        <dbReference type="Proteomes" id="UP001589793"/>
    </source>
</evidence>
<feature type="compositionally biased region" description="Acidic residues" evidence="1">
    <location>
        <begin position="778"/>
        <end position="801"/>
    </location>
</feature>
<dbReference type="InterPro" id="IPR006311">
    <property type="entry name" value="TAT_signal"/>
</dbReference>
<sequence>MPQSAPTSSGPGTGRSSRPAPPAAAVAPGTGRRSALRAAASTLVICLLVLLAPAGAQALPQPDDFDGAAHPLRLEQLGPVALAPGGTLTAEITITNTSSAVLRAPRLEVRARSARITDRDDLQSWQQEEAVDARGDPAGTSAPAADLAPGASATVSVAVPADELGFSPSPDLWGPRRLSVTLVSEDTALASLRTFTIWRPAGATSTMRQSVLVPVASQDPAAQVADPEAFTAEATSGPLAREARIAAIGGVDWLLDPSLLDPPVLAVEETEEPGSGEGTPTAGEAPPETSPAPGGAEPAPHPPAAQLAEQLREGAEGRTVLGAPYAGADLVSLQEEGAQELRARAGAASRATWAEQGVDARALALALPAQETTGTELQAAQRAGAGVLIVPQSAVDGADDPRITRSSLAQLSSEDGTTSLILPDTRLSAQLSTLREDAAQGEAPAADEALTRQRILAETAAVAAQDVPAARHLVMMPQDAAALDAEAVTRMMSDLEDAPWVERAPVGQLLDAVPGGTTTSEPLDEQGRVLTAGEIAPAQILGDAAAPPARLDEAAVRSLESSSARLEELAAVMEDDATLDALRLQILAATGTAHRTDADGQRALADGLGAEVEELRGAVTVAPASEYTLVADSAGVPITVANRLDTPITVQVAVTADTHVVRIGEVPPLTVPARGSAQVTVPVEAIANGTVTLTTNLSSTEGSPLTAPVQTPLSVNPAWENWTTMALMIGMGLLVIVGVLRARRTGSAARAPGVKAPEDPAVLASTGRSQPVAGTMDAETDPGADPDHEEPEPSPPPEEER</sequence>
<reference evidence="3 4" key="1">
    <citation type="submission" date="2024-09" db="EMBL/GenBank/DDBJ databases">
        <authorList>
            <person name="Sun Q."/>
            <person name="Mori K."/>
        </authorList>
    </citation>
    <scope>NUCLEOTIDE SEQUENCE [LARGE SCALE GENOMIC DNA]</scope>
    <source>
        <strain evidence="3 4">CICC 10874</strain>
    </source>
</reference>